<protein>
    <recommendedName>
        <fullName evidence="7">EF-hand domain-containing protein</fullName>
    </recommendedName>
</protein>
<comment type="subcellular location">
    <subcellularLocation>
        <location evidence="1">Membrane</location>
    </subcellularLocation>
</comment>
<keyword evidence="3" id="KW-0812">Transmembrane</keyword>
<evidence type="ECO:0000256" key="6">
    <source>
        <dbReference type="SAM" id="MobiDB-lite"/>
    </source>
</evidence>
<dbReference type="Proteomes" id="UP001209570">
    <property type="component" value="Unassembled WGS sequence"/>
</dbReference>
<dbReference type="PANTHER" id="PTHR21346">
    <property type="entry name" value="FUN14 DOMAIN CONTAINING"/>
    <property type="match status" value="1"/>
</dbReference>
<keyword evidence="5" id="KW-0472">Membrane</keyword>
<evidence type="ECO:0000256" key="5">
    <source>
        <dbReference type="ARBA" id="ARBA00023136"/>
    </source>
</evidence>
<evidence type="ECO:0000256" key="2">
    <source>
        <dbReference type="ARBA" id="ARBA00009160"/>
    </source>
</evidence>
<feature type="domain" description="EF-hand" evidence="7">
    <location>
        <begin position="176"/>
        <end position="205"/>
    </location>
</feature>
<evidence type="ECO:0000313" key="9">
    <source>
        <dbReference type="Proteomes" id="UP001209570"/>
    </source>
</evidence>
<dbReference type="EMBL" id="JAKCXM010000241">
    <property type="protein sequence ID" value="KAJ0397695.1"/>
    <property type="molecule type" value="Genomic_DNA"/>
</dbReference>
<evidence type="ECO:0000259" key="7">
    <source>
        <dbReference type="PROSITE" id="PS50222"/>
    </source>
</evidence>
<dbReference type="InterPro" id="IPR002048">
    <property type="entry name" value="EF_hand_dom"/>
</dbReference>
<keyword evidence="9" id="KW-1185">Reference proteome</keyword>
<organism evidence="8 9">
    <name type="scientific">Pythium insidiosum</name>
    <name type="common">Pythiosis disease agent</name>
    <dbReference type="NCBI Taxonomy" id="114742"/>
    <lineage>
        <taxon>Eukaryota</taxon>
        <taxon>Sar</taxon>
        <taxon>Stramenopiles</taxon>
        <taxon>Oomycota</taxon>
        <taxon>Peronosporomycetes</taxon>
        <taxon>Pythiales</taxon>
        <taxon>Pythiaceae</taxon>
        <taxon>Pythium</taxon>
    </lineage>
</organism>
<comment type="similarity">
    <text evidence="2">Belongs to the FUN14 family.</text>
</comment>
<reference evidence="8" key="1">
    <citation type="submission" date="2021-12" db="EMBL/GenBank/DDBJ databases">
        <title>Prjna785345.</title>
        <authorList>
            <person name="Rujirawat T."/>
            <person name="Krajaejun T."/>
        </authorList>
    </citation>
    <scope>NUCLEOTIDE SEQUENCE</scope>
    <source>
        <strain evidence="8">Pi057C3</strain>
    </source>
</reference>
<dbReference type="PANTHER" id="PTHR21346:SF10">
    <property type="entry name" value="TRANSMEMBRANE PROTEIN"/>
    <property type="match status" value="1"/>
</dbReference>
<dbReference type="GO" id="GO:0016020">
    <property type="term" value="C:membrane"/>
    <property type="evidence" value="ECO:0007669"/>
    <property type="project" value="UniProtKB-SubCell"/>
</dbReference>
<comment type="caution">
    <text evidence="8">The sequence shown here is derived from an EMBL/GenBank/DDBJ whole genome shotgun (WGS) entry which is preliminary data.</text>
</comment>
<feature type="region of interest" description="Disordered" evidence="6">
    <location>
        <begin position="88"/>
        <end position="107"/>
    </location>
</feature>
<dbReference type="InterPro" id="IPR007014">
    <property type="entry name" value="FUN14"/>
</dbReference>
<proteinExistence type="inferred from homology"/>
<keyword evidence="4" id="KW-1133">Transmembrane helix</keyword>
<accession>A0AAD5LZH6</accession>
<evidence type="ECO:0000313" key="8">
    <source>
        <dbReference type="EMBL" id="KAJ0397695.1"/>
    </source>
</evidence>
<dbReference type="PROSITE" id="PS00018">
    <property type="entry name" value="EF_HAND_1"/>
    <property type="match status" value="1"/>
</dbReference>
<evidence type="ECO:0000256" key="4">
    <source>
        <dbReference type="ARBA" id="ARBA00022989"/>
    </source>
</evidence>
<name>A0AAD5LZH6_PYTIN</name>
<dbReference type="PROSITE" id="PS50222">
    <property type="entry name" value="EF_HAND_2"/>
    <property type="match status" value="1"/>
</dbReference>
<gene>
    <name evidence="8" type="ORF">P43SY_002401</name>
</gene>
<evidence type="ECO:0000256" key="1">
    <source>
        <dbReference type="ARBA" id="ARBA00004370"/>
    </source>
</evidence>
<dbReference type="GO" id="GO:0005509">
    <property type="term" value="F:calcium ion binding"/>
    <property type="evidence" value="ECO:0007669"/>
    <property type="project" value="InterPro"/>
</dbReference>
<dbReference type="InterPro" id="IPR018247">
    <property type="entry name" value="EF_Hand_1_Ca_BS"/>
</dbReference>
<dbReference type="AlphaFoldDB" id="A0AAD5LZH6"/>
<evidence type="ECO:0000256" key="3">
    <source>
        <dbReference type="ARBA" id="ARBA00022692"/>
    </source>
</evidence>
<sequence length="227" mass="24045">MSIHARTQLFLIRPDVASRFVSRSVPATSRRLHALALSARAPAHLQHNAGRITHVVGVGALLSAGVALLTKEAALCEELDAVFAQVDSSNNSSSNGADGGDKNRRPSLKDEVDKLIDEMMGRCGEISMAGGLGFCSGYALKQVGKVAAVTIGTLFVIAQVAQSKGYIHINWQKVEKDVVQAVDPDGDGKITKKDLQIWYQRLMATLQANLPSSAGFAGGFLLGISCS</sequence>
<dbReference type="Pfam" id="PF04930">
    <property type="entry name" value="FUN14"/>
    <property type="match status" value="1"/>
</dbReference>